<dbReference type="Proteomes" id="UP000248688">
    <property type="component" value="Chromosome"/>
</dbReference>
<keyword evidence="2" id="KW-0808">Transferase</keyword>
<feature type="domain" description="MnmC-like methyltransferase" evidence="1">
    <location>
        <begin position="146"/>
        <end position="226"/>
    </location>
</feature>
<dbReference type="EMBL" id="CP030041">
    <property type="protein sequence ID" value="AWW33182.1"/>
    <property type="molecule type" value="Genomic_DNA"/>
</dbReference>
<keyword evidence="3" id="KW-1185">Reference proteome</keyword>
<dbReference type="PANTHER" id="PTHR39963">
    <property type="entry name" value="SLL0983 PROTEIN"/>
    <property type="match status" value="1"/>
</dbReference>
<dbReference type="NCBIfam" id="NF033855">
    <property type="entry name" value="tRNA_MNMC2"/>
    <property type="match status" value="1"/>
</dbReference>
<evidence type="ECO:0000313" key="2">
    <source>
        <dbReference type="EMBL" id="AWW33182.1"/>
    </source>
</evidence>
<dbReference type="InterPro" id="IPR008471">
    <property type="entry name" value="MnmC-like_methylTransf"/>
</dbReference>
<dbReference type="Pfam" id="PF05430">
    <property type="entry name" value="Methyltransf_30"/>
    <property type="match status" value="1"/>
</dbReference>
<name>A0A2Z4IQ29_9BACT</name>
<evidence type="ECO:0000313" key="3">
    <source>
        <dbReference type="Proteomes" id="UP000248688"/>
    </source>
</evidence>
<dbReference type="AlphaFoldDB" id="A0A2Z4IQ29"/>
<proteinExistence type="predicted"/>
<dbReference type="SUPFAM" id="SSF53335">
    <property type="entry name" value="S-adenosyl-L-methionine-dependent methyltransferases"/>
    <property type="match status" value="1"/>
</dbReference>
<keyword evidence="2" id="KW-0489">Methyltransferase</keyword>
<dbReference type="GO" id="GO:0016645">
    <property type="term" value="F:oxidoreductase activity, acting on the CH-NH group of donors"/>
    <property type="evidence" value="ECO:0007669"/>
    <property type="project" value="InterPro"/>
</dbReference>
<dbReference type="Gene3D" id="3.40.50.150">
    <property type="entry name" value="Vaccinia Virus protein VP39"/>
    <property type="match status" value="1"/>
</dbReference>
<evidence type="ECO:0000259" key="1">
    <source>
        <dbReference type="Pfam" id="PF05430"/>
    </source>
</evidence>
<gene>
    <name evidence="2" type="ORF">DN752_13495</name>
</gene>
<dbReference type="InterPro" id="IPR047785">
    <property type="entry name" value="tRNA_MNMC2"/>
</dbReference>
<dbReference type="RefSeq" id="WP_112786549.1">
    <property type="nucleotide sequence ID" value="NZ_CP030041.1"/>
</dbReference>
<protein>
    <submittedName>
        <fullName evidence="2">Methyltransferase</fullName>
    </submittedName>
</protein>
<dbReference type="OrthoDB" id="9786494at2"/>
<dbReference type="InterPro" id="IPR029063">
    <property type="entry name" value="SAM-dependent_MTases_sf"/>
</dbReference>
<dbReference type="GO" id="GO:0032259">
    <property type="term" value="P:methylation"/>
    <property type="evidence" value="ECO:0007669"/>
    <property type="project" value="UniProtKB-KW"/>
</dbReference>
<dbReference type="PANTHER" id="PTHR39963:SF1">
    <property type="entry name" value="MNMC-LIKE METHYLTRANSFERASE DOMAIN-CONTAINING PROTEIN"/>
    <property type="match status" value="1"/>
</dbReference>
<organism evidence="2 3">
    <name type="scientific">Echinicola strongylocentroti</name>
    <dbReference type="NCBI Taxonomy" id="1795355"/>
    <lineage>
        <taxon>Bacteria</taxon>
        <taxon>Pseudomonadati</taxon>
        <taxon>Bacteroidota</taxon>
        <taxon>Cytophagia</taxon>
        <taxon>Cytophagales</taxon>
        <taxon>Cyclobacteriaceae</taxon>
        <taxon>Echinicola</taxon>
    </lineage>
</organism>
<accession>A0A2Z4IQ29</accession>
<dbReference type="KEGG" id="est:DN752_13495"/>
<dbReference type="GO" id="GO:0004808">
    <property type="term" value="F:tRNA (5-methylaminomethyl-2-thiouridylate)(34)-methyltransferase activity"/>
    <property type="evidence" value="ECO:0007669"/>
    <property type="project" value="InterPro"/>
</dbReference>
<sequence length="227" mass="25993">MARDIKLIETEDGSHSLYVPELDETYHSFHGAYRESIHVFFLYGLDYWFTHHPHQKPIRVFEVGFGTGLNAWLALVWAEQNKVPLLYHTIEPFPVPEEVYTQLNYKNIDQDIRLYQGAFDELHQADWDKGGAITPYFNMKKDKTTLEDVQLYPTDVVFFDAFAPSKQPELWSKDLLQKVVDAMNPGAVFVTYCAKGQVKRDLAAAGLQVDTLPGPPGKKEMVRGVKL</sequence>
<reference evidence="2 3" key="1">
    <citation type="submission" date="2018-06" db="EMBL/GenBank/DDBJ databases">
        <title>Echinicola strongylocentroti sp. nov., isolated from a sea urchin Strongylocentrotus intermedius.</title>
        <authorList>
            <person name="Bae S.S."/>
        </authorList>
    </citation>
    <scope>NUCLEOTIDE SEQUENCE [LARGE SCALE GENOMIC DNA]</scope>
    <source>
        <strain evidence="2 3">MEBiC08714</strain>
    </source>
</reference>